<name>A0A9N9C0E5_9GLOM</name>
<dbReference type="GO" id="GO:0016020">
    <property type="term" value="C:membrane"/>
    <property type="evidence" value="ECO:0007669"/>
    <property type="project" value="UniProtKB-SubCell"/>
</dbReference>
<feature type="transmembrane region" description="Helical" evidence="5">
    <location>
        <begin position="60"/>
        <end position="80"/>
    </location>
</feature>
<dbReference type="InterPro" id="IPR002293">
    <property type="entry name" value="AA/rel_permease1"/>
</dbReference>
<dbReference type="GO" id="GO:0015179">
    <property type="term" value="F:L-amino acid transmembrane transporter activity"/>
    <property type="evidence" value="ECO:0007669"/>
    <property type="project" value="TreeGrafter"/>
</dbReference>
<dbReference type="EMBL" id="CAJVPL010001688">
    <property type="protein sequence ID" value="CAG8583213.1"/>
    <property type="molecule type" value="Genomic_DNA"/>
</dbReference>
<keyword evidence="7" id="KW-1185">Reference proteome</keyword>
<evidence type="ECO:0000313" key="7">
    <source>
        <dbReference type="Proteomes" id="UP000789831"/>
    </source>
</evidence>
<accession>A0A9N9C0E5</accession>
<evidence type="ECO:0000256" key="2">
    <source>
        <dbReference type="ARBA" id="ARBA00022692"/>
    </source>
</evidence>
<comment type="subcellular location">
    <subcellularLocation>
        <location evidence="1">Membrane</location>
        <topology evidence="1">Multi-pass membrane protein</topology>
    </subcellularLocation>
</comment>
<dbReference type="Gene3D" id="1.20.1740.10">
    <property type="entry name" value="Amino acid/polyamine transporter I"/>
    <property type="match status" value="1"/>
</dbReference>
<gene>
    <name evidence="6" type="ORF">AGERDE_LOCUS8230</name>
</gene>
<proteinExistence type="predicted"/>
<feature type="transmembrane region" description="Helical" evidence="5">
    <location>
        <begin position="272"/>
        <end position="294"/>
    </location>
</feature>
<dbReference type="PANTHER" id="PTHR11785">
    <property type="entry name" value="AMINO ACID TRANSPORTER"/>
    <property type="match status" value="1"/>
</dbReference>
<evidence type="ECO:0000313" key="6">
    <source>
        <dbReference type="EMBL" id="CAG8583213.1"/>
    </source>
</evidence>
<evidence type="ECO:0000256" key="5">
    <source>
        <dbReference type="SAM" id="Phobius"/>
    </source>
</evidence>
<dbReference type="InterPro" id="IPR050598">
    <property type="entry name" value="AminoAcid_Transporter"/>
</dbReference>
<sequence length="375" mass="41805">MSAPDQILDSLKDETSPRTTNKVPLVGLFAGIGNNVNNMVGSGIFSTPGVVWRLTGSSGATFLLFFVGAVISMCGSLIYAEERIMIPEIGAEKAYLEKAFPEPHRLLSYLFSIAMITIIRPGSIVAVSNIMAQYFLFMFLGIKNSDEVDYHPDYFTDWRFWRLRGISLVALIIATTYHLYSNIIANRINQALSIVKMLILMVVTLMGIIVLARNTSNWHDAFKSTQREDNVVSVSDYGTALLIILFCYEGWNNINYQLDEARDVKKDLFRTSIASVGAVGALYLLVIMSFVSVVPHSYILGHSFDQNVTFRFANTNPNEVIVTLFATFFKNVTTNEKIDDTIPLYQLIQENDSRDKLARVFSACVVLSSFGAMAA</sequence>
<keyword evidence="2 5" id="KW-0812">Transmembrane</keyword>
<reference evidence="6" key="1">
    <citation type="submission" date="2021-06" db="EMBL/GenBank/DDBJ databases">
        <authorList>
            <person name="Kallberg Y."/>
            <person name="Tangrot J."/>
            <person name="Rosling A."/>
        </authorList>
    </citation>
    <scope>NUCLEOTIDE SEQUENCE</scope>
    <source>
        <strain evidence="6">MT106</strain>
    </source>
</reference>
<feature type="transmembrane region" description="Helical" evidence="5">
    <location>
        <begin position="192"/>
        <end position="212"/>
    </location>
</feature>
<evidence type="ECO:0000256" key="3">
    <source>
        <dbReference type="ARBA" id="ARBA00022989"/>
    </source>
</evidence>
<dbReference type="Pfam" id="PF13520">
    <property type="entry name" value="AA_permease_2"/>
    <property type="match status" value="1"/>
</dbReference>
<evidence type="ECO:0000256" key="4">
    <source>
        <dbReference type="ARBA" id="ARBA00023136"/>
    </source>
</evidence>
<feature type="transmembrane region" description="Helical" evidence="5">
    <location>
        <begin position="160"/>
        <end position="180"/>
    </location>
</feature>
<comment type="caution">
    <text evidence="6">The sequence shown here is derived from an EMBL/GenBank/DDBJ whole genome shotgun (WGS) entry which is preliminary data.</text>
</comment>
<keyword evidence="3 5" id="KW-1133">Transmembrane helix</keyword>
<keyword evidence="4 5" id="KW-0472">Membrane</keyword>
<feature type="non-terminal residue" evidence="6">
    <location>
        <position position="375"/>
    </location>
</feature>
<dbReference type="OrthoDB" id="5982228at2759"/>
<feature type="transmembrane region" description="Helical" evidence="5">
    <location>
        <begin position="232"/>
        <end position="251"/>
    </location>
</feature>
<evidence type="ECO:0000256" key="1">
    <source>
        <dbReference type="ARBA" id="ARBA00004141"/>
    </source>
</evidence>
<dbReference type="Proteomes" id="UP000789831">
    <property type="component" value="Unassembled WGS sequence"/>
</dbReference>
<dbReference type="AlphaFoldDB" id="A0A9N9C0E5"/>
<dbReference type="PANTHER" id="PTHR11785:SF353">
    <property type="entry name" value="METHIONINE TRANSPORTER (EUROFUNG)"/>
    <property type="match status" value="1"/>
</dbReference>
<organism evidence="6 7">
    <name type="scientific">Ambispora gerdemannii</name>
    <dbReference type="NCBI Taxonomy" id="144530"/>
    <lineage>
        <taxon>Eukaryota</taxon>
        <taxon>Fungi</taxon>
        <taxon>Fungi incertae sedis</taxon>
        <taxon>Mucoromycota</taxon>
        <taxon>Glomeromycotina</taxon>
        <taxon>Glomeromycetes</taxon>
        <taxon>Archaeosporales</taxon>
        <taxon>Ambisporaceae</taxon>
        <taxon>Ambispora</taxon>
    </lineage>
</organism>
<feature type="transmembrane region" description="Helical" evidence="5">
    <location>
        <begin position="107"/>
        <end position="140"/>
    </location>
</feature>
<protein>
    <submittedName>
        <fullName evidence="6">13092_t:CDS:1</fullName>
    </submittedName>
</protein>